<gene>
    <name evidence="2" type="ORF">R3P38DRAFT_3581177</name>
</gene>
<keyword evidence="1" id="KW-0472">Membrane</keyword>
<protein>
    <submittedName>
        <fullName evidence="2">Uncharacterized protein</fullName>
    </submittedName>
</protein>
<evidence type="ECO:0000313" key="3">
    <source>
        <dbReference type="Proteomes" id="UP001362999"/>
    </source>
</evidence>
<dbReference type="AlphaFoldDB" id="A0AAW0ALS3"/>
<feature type="transmembrane region" description="Helical" evidence="1">
    <location>
        <begin position="32"/>
        <end position="53"/>
    </location>
</feature>
<evidence type="ECO:0000313" key="2">
    <source>
        <dbReference type="EMBL" id="KAK7013324.1"/>
    </source>
</evidence>
<keyword evidence="3" id="KW-1185">Reference proteome</keyword>
<sequence length="216" mass="24576">MQKEHRRSEQFSLPNRIQLETNPVDGSLKPSIVAGIVVTILIFLVVSAIKFIWHRRRHSFMRAPQPRAGAESRLDPRSIFPFALPTPTTSSWNRDAARQTITDKHNVSVSRPLAQRVLQNELDAVRDKVVELEEQEMRLAGPVSESVARQRWRSDSIREVPEEAASQGDLAVQLQAAREEITLLVRRIDELNADNAEVLAFGWGRSRENEPPPDYE</sequence>
<dbReference type="EMBL" id="JAWWNJ010000060">
    <property type="protein sequence ID" value="KAK7013324.1"/>
    <property type="molecule type" value="Genomic_DNA"/>
</dbReference>
<proteinExistence type="predicted"/>
<keyword evidence="1" id="KW-1133">Transmembrane helix</keyword>
<name>A0AAW0ALS3_9AGAR</name>
<accession>A0AAW0ALS3</accession>
<keyword evidence="1" id="KW-0812">Transmembrane</keyword>
<comment type="caution">
    <text evidence="2">The sequence shown here is derived from an EMBL/GenBank/DDBJ whole genome shotgun (WGS) entry which is preliminary data.</text>
</comment>
<dbReference type="CDD" id="cd12087">
    <property type="entry name" value="TM_EGFR-like"/>
    <property type="match status" value="1"/>
</dbReference>
<evidence type="ECO:0000256" key="1">
    <source>
        <dbReference type="SAM" id="Phobius"/>
    </source>
</evidence>
<reference evidence="2 3" key="1">
    <citation type="journal article" date="2024" name="J Genomics">
        <title>Draft genome sequencing and assembly of Favolaschia claudopus CIRM-BRFM 2984 isolated from oak limbs.</title>
        <authorList>
            <person name="Navarro D."/>
            <person name="Drula E."/>
            <person name="Chaduli D."/>
            <person name="Cazenave R."/>
            <person name="Ahrendt S."/>
            <person name="Wang J."/>
            <person name="Lipzen A."/>
            <person name="Daum C."/>
            <person name="Barry K."/>
            <person name="Grigoriev I.V."/>
            <person name="Favel A."/>
            <person name="Rosso M.N."/>
            <person name="Martin F."/>
        </authorList>
    </citation>
    <scope>NUCLEOTIDE SEQUENCE [LARGE SCALE GENOMIC DNA]</scope>
    <source>
        <strain evidence="2 3">CIRM-BRFM 2984</strain>
    </source>
</reference>
<organism evidence="2 3">
    <name type="scientific">Favolaschia claudopus</name>
    <dbReference type="NCBI Taxonomy" id="2862362"/>
    <lineage>
        <taxon>Eukaryota</taxon>
        <taxon>Fungi</taxon>
        <taxon>Dikarya</taxon>
        <taxon>Basidiomycota</taxon>
        <taxon>Agaricomycotina</taxon>
        <taxon>Agaricomycetes</taxon>
        <taxon>Agaricomycetidae</taxon>
        <taxon>Agaricales</taxon>
        <taxon>Marasmiineae</taxon>
        <taxon>Mycenaceae</taxon>
        <taxon>Favolaschia</taxon>
    </lineage>
</organism>
<dbReference type="Proteomes" id="UP001362999">
    <property type="component" value="Unassembled WGS sequence"/>
</dbReference>